<dbReference type="GO" id="GO:0030246">
    <property type="term" value="F:carbohydrate binding"/>
    <property type="evidence" value="ECO:0007669"/>
    <property type="project" value="UniProtKB-KW"/>
</dbReference>
<dbReference type="SMART" id="SM00915">
    <property type="entry name" value="Jacalin"/>
    <property type="match status" value="2"/>
</dbReference>
<dbReference type="Gene3D" id="2.100.10.30">
    <property type="entry name" value="Jacalin-like lectin domain"/>
    <property type="match status" value="2"/>
</dbReference>
<dbReference type="PANTHER" id="PTHR47293">
    <property type="entry name" value="JACALIN-RELATED LECTIN 3"/>
    <property type="match status" value="1"/>
</dbReference>
<dbReference type="InterPro" id="IPR001229">
    <property type="entry name" value="Jacalin-like_lectin_dom"/>
</dbReference>
<dbReference type="SUPFAM" id="SSF51101">
    <property type="entry name" value="Mannose-binding lectins"/>
    <property type="match status" value="2"/>
</dbReference>
<name>A0A7G2EQS0_ARATH</name>
<evidence type="ECO:0000256" key="1">
    <source>
        <dbReference type="ARBA" id="ARBA00006568"/>
    </source>
</evidence>
<evidence type="ECO:0000256" key="2">
    <source>
        <dbReference type="ARBA" id="ARBA00022734"/>
    </source>
</evidence>
<dbReference type="Proteomes" id="UP000516314">
    <property type="component" value="Chromosome 3"/>
</dbReference>
<dbReference type="InterPro" id="IPR033734">
    <property type="entry name" value="Jacalin-like_lectin_dom_plant"/>
</dbReference>
<sequence length="254" mass="27854">MAQKVEAQGGKGANLWDDGSTHDAVTKIQLAAGIDGIQYVQFDYVKNGQPEQAPLRGTKGRVLPADPFVINHPDEHLVSVEGWYSPEGIIQGVKFISNKKTSDVIGSDEVTIVRLISKQNMAQKVEAKGGKGGNQWDDGSDHDAVTKIQVAVGGMGIQYIQFDYVKNGQTEQTPLRGIKGSTIPTDPFVINHPEEHLVSIEIWYKPDGLIQGLRFISNKKTSRFIGYDRGTRSFLQVQDKKIIGFHGPVSIGQD</sequence>
<keyword evidence="2" id="KW-0430">Lectin</keyword>
<dbReference type="Pfam" id="PF01419">
    <property type="entry name" value="Jacalin"/>
    <property type="match status" value="2"/>
</dbReference>
<accession>A0A7G2EQS0</accession>
<dbReference type="AlphaFoldDB" id="A0A7G2EQS0"/>
<gene>
    <name evidence="4" type="ORF">AT9943_LOCUS11219</name>
</gene>
<dbReference type="FunFam" id="2.100.10.30:FF:000001">
    <property type="entry name" value="Jacalin-related lectin 33"/>
    <property type="match status" value="1"/>
</dbReference>
<comment type="similarity">
    <text evidence="1">Belongs to the jacalin lectin family.</text>
</comment>
<dbReference type="PROSITE" id="PS51752">
    <property type="entry name" value="JACALIN_LECTIN"/>
    <property type="match status" value="2"/>
</dbReference>
<feature type="domain" description="Jacalin-type lectin" evidence="3">
    <location>
        <begin position="122"/>
        <end position="254"/>
    </location>
</feature>
<dbReference type="CDD" id="cd09612">
    <property type="entry name" value="Jacalin"/>
    <property type="match status" value="1"/>
</dbReference>
<feature type="domain" description="Jacalin-type lectin" evidence="3">
    <location>
        <begin position="2"/>
        <end position="108"/>
    </location>
</feature>
<dbReference type="EMBL" id="LR881468">
    <property type="protein sequence ID" value="CAD5323261.1"/>
    <property type="molecule type" value="Genomic_DNA"/>
</dbReference>
<reference evidence="4 5" key="1">
    <citation type="submission" date="2020-09" db="EMBL/GenBank/DDBJ databases">
        <authorList>
            <person name="Ashkenazy H."/>
        </authorList>
    </citation>
    <scope>NUCLEOTIDE SEQUENCE [LARGE SCALE GENOMIC DNA]</scope>
    <source>
        <strain evidence="5">cv. Cdm-0</strain>
    </source>
</reference>
<dbReference type="PANTHER" id="PTHR47293:SF71">
    <property type="entry name" value="PYK10-BINDING PROTEIN 1-RELATED"/>
    <property type="match status" value="1"/>
</dbReference>
<evidence type="ECO:0000259" key="3">
    <source>
        <dbReference type="PROSITE" id="PS51752"/>
    </source>
</evidence>
<dbReference type="InterPro" id="IPR036404">
    <property type="entry name" value="Jacalin-like_lectin_dom_sf"/>
</dbReference>
<protein>
    <submittedName>
        <fullName evidence="4">(thale cress) hypothetical protein</fullName>
    </submittedName>
</protein>
<evidence type="ECO:0000313" key="4">
    <source>
        <dbReference type="EMBL" id="CAD5323261.1"/>
    </source>
</evidence>
<organism evidence="4 5">
    <name type="scientific">Arabidopsis thaliana</name>
    <name type="common">Mouse-ear cress</name>
    <dbReference type="NCBI Taxonomy" id="3702"/>
    <lineage>
        <taxon>Eukaryota</taxon>
        <taxon>Viridiplantae</taxon>
        <taxon>Streptophyta</taxon>
        <taxon>Embryophyta</taxon>
        <taxon>Tracheophyta</taxon>
        <taxon>Spermatophyta</taxon>
        <taxon>Magnoliopsida</taxon>
        <taxon>eudicotyledons</taxon>
        <taxon>Gunneridae</taxon>
        <taxon>Pentapetalae</taxon>
        <taxon>rosids</taxon>
        <taxon>malvids</taxon>
        <taxon>Brassicales</taxon>
        <taxon>Brassicaceae</taxon>
        <taxon>Camelineae</taxon>
        <taxon>Arabidopsis</taxon>
    </lineage>
</organism>
<proteinExistence type="inferred from homology"/>
<evidence type="ECO:0000313" key="5">
    <source>
        <dbReference type="Proteomes" id="UP000516314"/>
    </source>
</evidence>